<gene>
    <name evidence="2" type="ORF">OW729_18740</name>
</gene>
<sequence length="167" mass="19380">MYKEIAIRKKVSTIFIILIMLSISIVVSDVISTLTYDEYEVGRYLGIIVSILALIFSINQVEKCKIKYKYSIIVDEFIIHRVKGNKHEVMECVKVKDIQCIKKAGKSKAFLDTVSSKVYGCLNFDKDLYFCKYNDGRVNRSFYFEASHRLINRLHLTKDKEQMKNAG</sequence>
<feature type="transmembrane region" description="Helical" evidence="1">
    <location>
        <begin position="12"/>
        <end position="35"/>
    </location>
</feature>
<evidence type="ECO:0000256" key="1">
    <source>
        <dbReference type="SAM" id="Phobius"/>
    </source>
</evidence>
<evidence type="ECO:0000313" key="2">
    <source>
        <dbReference type="EMBL" id="MCY6960634.1"/>
    </source>
</evidence>
<keyword evidence="1" id="KW-1133">Transmembrane helix</keyword>
<feature type="transmembrane region" description="Helical" evidence="1">
    <location>
        <begin position="41"/>
        <end position="59"/>
    </location>
</feature>
<comment type="caution">
    <text evidence="2">The sequence shown here is derived from an EMBL/GenBank/DDBJ whole genome shotgun (WGS) entry which is preliminary data.</text>
</comment>
<evidence type="ECO:0000313" key="3">
    <source>
        <dbReference type="Proteomes" id="UP001144612"/>
    </source>
</evidence>
<keyword evidence="1" id="KW-0812">Transmembrane</keyword>
<name>A0ABT4DHZ5_9CLOT</name>
<dbReference type="EMBL" id="JAPQFJ010000038">
    <property type="protein sequence ID" value="MCY6960634.1"/>
    <property type="molecule type" value="Genomic_DNA"/>
</dbReference>
<accession>A0ABT4DHZ5</accession>
<keyword evidence="3" id="KW-1185">Reference proteome</keyword>
<organism evidence="2 3">
    <name type="scientific">Clostridium brassicae</name>
    <dbReference type="NCBI Taxonomy" id="2999072"/>
    <lineage>
        <taxon>Bacteria</taxon>
        <taxon>Bacillati</taxon>
        <taxon>Bacillota</taxon>
        <taxon>Clostridia</taxon>
        <taxon>Eubacteriales</taxon>
        <taxon>Clostridiaceae</taxon>
        <taxon>Clostridium</taxon>
    </lineage>
</organism>
<dbReference type="Proteomes" id="UP001144612">
    <property type="component" value="Unassembled WGS sequence"/>
</dbReference>
<protein>
    <submittedName>
        <fullName evidence="2">Uncharacterized protein</fullName>
    </submittedName>
</protein>
<proteinExistence type="predicted"/>
<dbReference type="RefSeq" id="WP_268063069.1">
    <property type="nucleotide sequence ID" value="NZ_JAPQFJ010000038.1"/>
</dbReference>
<reference evidence="2" key="1">
    <citation type="submission" date="2022-12" db="EMBL/GenBank/DDBJ databases">
        <title>Clostridium sp. nov., isolated from industrial wastewater.</title>
        <authorList>
            <person name="Jiayan W."/>
        </authorList>
    </citation>
    <scope>NUCLEOTIDE SEQUENCE</scope>
    <source>
        <strain evidence="2">ZC22-4</strain>
    </source>
</reference>
<keyword evidence="1" id="KW-0472">Membrane</keyword>